<organism evidence="3 4">
    <name type="scientific">Taenia crassiceps</name>
    <dbReference type="NCBI Taxonomy" id="6207"/>
    <lineage>
        <taxon>Eukaryota</taxon>
        <taxon>Metazoa</taxon>
        <taxon>Spiralia</taxon>
        <taxon>Lophotrochozoa</taxon>
        <taxon>Platyhelminthes</taxon>
        <taxon>Cestoda</taxon>
        <taxon>Eucestoda</taxon>
        <taxon>Cyclophyllidea</taxon>
        <taxon>Taeniidae</taxon>
        <taxon>Taenia</taxon>
    </lineage>
</organism>
<feature type="domain" description="DUF5734" evidence="2">
    <location>
        <begin position="25"/>
        <end position="106"/>
    </location>
</feature>
<dbReference type="EMBL" id="JAKROA010000001">
    <property type="protein sequence ID" value="KAL5113133.1"/>
    <property type="molecule type" value="Genomic_DNA"/>
</dbReference>
<feature type="region of interest" description="Disordered" evidence="1">
    <location>
        <begin position="113"/>
        <end position="159"/>
    </location>
</feature>
<reference evidence="3 4" key="1">
    <citation type="journal article" date="2022" name="Front. Cell. Infect. Microbiol.">
        <title>The Genomes of Two Strains of Taenia crassiceps the Animal Model for the Study of Human Cysticercosis.</title>
        <authorList>
            <person name="Bobes R.J."/>
            <person name="Estrada K."/>
            <person name="Rios-Valencia D.G."/>
            <person name="Calderon-Gallegos A."/>
            <person name="de la Torre P."/>
            <person name="Carrero J.C."/>
            <person name="Sanchez-Flores A."/>
            <person name="Laclette J.P."/>
        </authorList>
    </citation>
    <scope>NUCLEOTIDE SEQUENCE [LARGE SCALE GENOMIC DNA]</scope>
    <source>
        <strain evidence="3">WFUcys</strain>
    </source>
</reference>
<gene>
    <name evidence="3" type="ORF">TcWFU_010552</name>
</gene>
<feature type="compositionally biased region" description="Low complexity" evidence="1">
    <location>
        <begin position="283"/>
        <end position="305"/>
    </location>
</feature>
<feature type="region of interest" description="Disordered" evidence="1">
    <location>
        <begin position="277"/>
        <end position="305"/>
    </location>
</feature>
<feature type="region of interest" description="Disordered" evidence="1">
    <location>
        <begin position="217"/>
        <end position="236"/>
    </location>
</feature>
<accession>A0ABR4QTF2</accession>
<evidence type="ECO:0000256" key="1">
    <source>
        <dbReference type="SAM" id="MobiDB-lite"/>
    </source>
</evidence>
<feature type="compositionally biased region" description="Basic residues" evidence="1">
    <location>
        <begin position="219"/>
        <end position="230"/>
    </location>
</feature>
<sequence length="396" mass="43825">MSEYSLIHFHIGKYRQEAKINPQMNKELQKAAKAKPKEVIATISDNKVVFRNVKSVLTLADIAKLSKSSEHRIVMAATKVRKKHPGQIFVMRFSDAKKLSEFYNALDDVVRGEKRKKSEPTVSTPTPNPAPSEQPKRTLSSKSSKSELSSSDLSSTTVSSKITMTSVDENDSTTLLQTEKSISTLRSCLRSGYAPQQPSVQSQCGLRAASYVTTDALAKSRHSRSPKRKDRVSTGDVHSINAKAVIRRGKNNFEMNILKYVPGKGMVKSTKSNEYSHSTKKCSASTSGSFSSSSSSSSSTSSYSSLKSMTYTLRKRQHFRKVTDRASSLCSGSSNRSKSSLTSSIPINEKVNVWKYHSRAASNSSTLDGLTDRKQSRSRSTDYPRCPTCHQRTKYI</sequence>
<dbReference type="Proteomes" id="UP001651158">
    <property type="component" value="Unassembled WGS sequence"/>
</dbReference>
<dbReference type="InterPro" id="IPR043792">
    <property type="entry name" value="DUF5734"/>
</dbReference>
<feature type="compositionally biased region" description="Low complexity" evidence="1">
    <location>
        <begin position="138"/>
        <end position="159"/>
    </location>
</feature>
<comment type="caution">
    <text evidence="3">The sequence shown here is derived from an EMBL/GenBank/DDBJ whole genome shotgun (WGS) entry which is preliminary data.</text>
</comment>
<keyword evidence="4" id="KW-1185">Reference proteome</keyword>
<evidence type="ECO:0000313" key="3">
    <source>
        <dbReference type="EMBL" id="KAL5113133.1"/>
    </source>
</evidence>
<name>A0ABR4QTF2_9CEST</name>
<evidence type="ECO:0000259" key="2">
    <source>
        <dbReference type="Pfam" id="PF19005"/>
    </source>
</evidence>
<feature type="region of interest" description="Disordered" evidence="1">
    <location>
        <begin position="363"/>
        <end position="387"/>
    </location>
</feature>
<protein>
    <recommendedName>
        <fullName evidence="2">DUF5734 domain-containing protein</fullName>
    </recommendedName>
</protein>
<dbReference type="Pfam" id="PF19005">
    <property type="entry name" value="DUF5734"/>
    <property type="match status" value="1"/>
</dbReference>
<feature type="compositionally biased region" description="Basic and acidic residues" evidence="1">
    <location>
        <begin position="370"/>
        <end position="382"/>
    </location>
</feature>
<evidence type="ECO:0000313" key="4">
    <source>
        <dbReference type="Proteomes" id="UP001651158"/>
    </source>
</evidence>
<proteinExistence type="predicted"/>